<dbReference type="AlphaFoldDB" id="A0A5C3E2D8"/>
<evidence type="ECO:0000256" key="5">
    <source>
        <dbReference type="ARBA" id="ARBA00023159"/>
    </source>
</evidence>
<comment type="subcellular location">
    <subcellularLocation>
        <location evidence="1 9">Nucleus</location>
    </subcellularLocation>
</comment>
<evidence type="ECO:0000256" key="10">
    <source>
        <dbReference type="SAM" id="MobiDB-lite"/>
    </source>
</evidence>
<dbReference type="OrthoDB" id="5549158at2759"/>
<dbReference type="Proteomes" id="UP000324022">
    <property type="component" value="Unassembled WGS sequence"/>
</dbReference>
<evidence type="ECO:0000256" key="3">
    <source>
        <dbReference type="ARBA" id="ARBA00020628"/>
    </source>
</evidence>
<dbReference type="GO" id="GO:0003712">
    <property type="term" value="F:transcription coregulator activity"/>
    <property type="evidence" value="ECO:0007669"/>
    <property type="project" value="InterPro"/>
</dbReference>
<dbReference type="GO" id="GO:0006357">
    <property type="term" value="P:regulation of transcription by RNA polymerase II"/>
    <property type="evidence" value="ECO:0007669"/>
    <property type="project" value="InterPro"/>
</dbReference>
<organism evidence="11 12">
    <name type="scientific">Ustilago trichophora</name>
    <dbReference type="NCBI Taxonomy" id="86804"/>
    <lineage>
        <taxon>Eukaryota</taxon>
        <taxon>Fungi</taxon>
        <taxon>Dikarya</taxon>
        <taxon>Basidiomycota</taxon>
        <taxon>Ustilaginomycotina</taxon>
        <taxon>Ustilaginomycetes</taxon>
        <taxon>Ustilaginales</taxon>
        <taxon>Ustilaginaceae</taxon>
        <taxon>Ustilago</taxon>
    </lineage>
</organism>
<evidence type="ECO:0000256" key="4">
    <source>
        <dbReference type="ARBA" id="ARBA00023015"/>
    </source>
</evidence>
<evidence type="ECO:0000256" key="7">
    <source>
        <dbReference type="ARBA" id="ARBA00023242"/>
    </source>
</evidence>
<evidence type="ECO:0000256" key="8">
    <source>
        <dbReference type="ARBA" id="ARBA00031256"/>
    </source>
</evidence>
<name>A0A5C3E2D8_9BASI</name>
<dbReference type="Pfam" id="PF08689">
    <property type="entry name" value="Med5"/>
    <property type="match status" value="1"/>
</dbReference>
<feature type="region of interest" description="Disordered" evidence="10">
    <location>
        <begin position="1087"/>
        <end position="1124"/>
    </location>
</feature>
<evidence type="ECO:0000256" key="1">
    <source>
        <dbReference type="ARBA" id="ARBA00004123"/>
    </source>
</evidence>
<comment type="function">
    <text evidence="9">Component of the Mediator complex, a coactivator involved in the regulated transcription of nearly all RNA polymerase II-dependent genes. Mediator functions as a bridge to convey information from gene-specific regulatory proteins to the basal RNA polymerase II transcription machinery. Mediator is recruited to promoters by direct interactions with regulatory proteins and serves as a scaffold for the assembly of a functional preinitiation complex with RNA polymerase II and the general transcription factors.</text>
</comment>
<dbReference type="PANTHER" id="PTHR35784">
    <property type="entry name" value="MEDIATOR OF RNA POLYMERASE II TRANSCRIPTION SUBUNIT 5"/>
    <property type="match status" value="1"/>
</dbReference>
<comment type="similarity">
    <text evidence="2 9">Belongs to the Mediator complex subunit 5 family.</text>
</comment>
<proteinExistence type="inferred from homology"/>
<keyword evidence="12" id="KW-1185">Reference proteome</keyword>
<sequence>MSEDQAQQLLEKLLLQALSRRLPQSKWLSLLHQLVRRIEAAQEQDDNLDPPSLAASYAAGCLVKYILSQSFIDPLLIEYLQALIYGSANRSGVTPDQGPITDVITVTLNLLANVRTEAANVPAIETISSVIGQGLLMTFQAPVPFRVSSQSFLVLLQHLFAEADSAPFASTISSAADTVSTAKDGAIGPAALAFVVSNLRLLALAANPNITAPQNLLAPRVAITVLINVGQNLLAHVIQRLSAAQASKELKAKPQDALLQQTRAKSTASISEIEAVLESMNPAWKDEIALLRSLTSQIGVIDQICEALLDDTFTRSSVKARRRKAETMQDAQRRATWDHFLDVSAIVPSEKPTVEPEMAFLMHLLVDKHVAWDVKLDAVKTLFLARRNAAAPSLTLEKSLTAFYFELLVAAIDACASVVEQPPAFKGAEANAAIWRNALCGMIPELVLQLEQWLDVHQDLPLRGQRLEAPHVRLESALRAALLVMAHRLNTCESATSQPPAAQSGDENVEMMPDVMGLDTPPSQPIKAWLLRACIEHSLARPEAIADEFPDGHKLASEVQSLTQSLRMDAQLEGLALNTLFETRVSTDDPMELLHRVASDPGTHFIFARQLVLQMQGWLEQHDLESIARWCKALGEDACEGGAVLDTVMLYIDPVQLVDPLASVLDHQDVGQTSDEPSTLSNILLFVQLLCYRYSVPPSRISRYQVPNHEMELDGSATQQASRSHPPFLATYLATSSVCYPLSALSEEERGLVGRWIHALFGNEGISDDLIQASPPTTLLRLSPLLFSQSISACQHGIIDLETLRGGLSYFLQDLLSFALPGALIWLLSEITRVPMQPVLDFLSESGLQASVVDIPSSDGTLANGLPRNANSKTVHLEVLALMVDTDACPAIVRQLVARAFDAFLHAAEGSVGLEVGCETFNLSSLKGRMESAGVTADLLSRGGGGGFGSWSKNLAGGKEVESRIVPWLLNTSSGMDELVHALGKDVGWGKSGGDQKALASWLCLVAPSDARATVHPVLNFMRNLDLARMDEGAVEGVFRIIGLVLGLVRAAQDVRAGPAEEERREPADEILALATTAVSITAANAKNGTSGTIGEGGGDLFDDEPSTPPLPTTTSTLTTDNSTYTGPSVAALLTNPRFHLTSVQLVDLIAAQLVRFKSSLRATEGRIGAAKWAAVESAILDNLGAEGGGNVSVGDAAESQPATVTAASAVGPGSGSEEKGLVGWISLLQTA</sequence>
<evidence type="ECO:0000256" key="9">
    <source>
        <dbReference type="RuleBase" id="RU364142"/>
    </source>
</evidence>
<reference evidence="11 12" key="1">
    <citation type="submission" date="2018-03" db="EMBL/GenBank/DDBJ databases">
        <authorList>
            <person name="Guldener U."/>
        </authorList>
    </citation>
    <scope>NUCLEOTIDE SEQUENCE [LARGE SCALE GENOMIC DNA]</scope>
    <source>
        <strain evidence="11 12">NBRC100155</strain>
    </source>
</reference>
<dbReference type="GO" id="GO:0016592">
    <property type="term" value="C:mediator complex"/>
    <property type="evidence" value="ECO:0007669"/>
    <property type="project" value="InterPro"/>
</dbReference>
<keyword evidence="4 9" id="KW-0805">Transcription regulation</keyword>
<keyword evidence="5 9" id="KW-0010">Activator</keyword>
<evidence type="ECO:0000313" key="12">
    <source>
        <dbReference type="Proteomes" id="UP000324022"/>
    </source>
</evidence>
<keyword evidence="7 9" id="KW-0539">Nucleus</keyword>
<evidence type="ECO:0000313" key="11">
    <source>
        <dbReference type="EMBL" id="SPO23767.1"/>
    </source>
</evidence>
<dbReference type="PANTHER" id="PTHR35784:SF1">
    <property type="entry name" value="MEDIATOR OF RNA POLYMERASE II TRANSCRIPTION SUBUNIT 5"/>
    <property type="match status" value="1"/>
</dbReference>
<keyword evidence="6 9" id="KW-0804">Transcription</keyword>
<dbReference type="EMBL" id="OOIN01000006">
    <property type="protein sequence ID" value="SPO23767.1"/>
    <property type="molecule type" value="Genomic_DNA"/>
</dbReference>
<dbReference type="InterPro" id="IPR014801">
    <property type="entry name" value="Mediator_Med5_fun"/>
</dbReference>
<evidence type="ECO:0000256" key="2">
    <source>
        <dbReference type="ARBA" id="ARBA00008782"/>
    </source>
</evidence>
<evidence type="ECO:0000256" key="6">
    <source>
        <dbReference type="ARBA" id="ARBA00023163"/>
    </source>
</evidence>
<gene>
    <name evidence="9" type="primary">MED5</name>
    <name evidence="11" type="ORF">UTRI_03738_B</name>
</gene>
<comment type="subunit">
    <text evidence="9">Component of the Mediator complex.</text>
</comment>
<accession>A0A5C3E2D8</accession>
<protein>
    <recommendedName>
        <fullName evidence="3 9">Mediator of RNA polymerase II transcription subunit 5</fullName>
    </recommendedName>
    <alternativeName>
        <fullName evidence="8 9">Mediator complex subunit 5</fullName>
    </alternativeName>
</protein>